<reference evidence="1" key="1">
    <citation type="submission" date="2020-07" db="EMBL/GenBank/DDBJ databases">
        <title>Multicomponent nature underlies the extraordinary mechanical properties of spider dragline silk.</title>
        <authorList>
            <person name="Kono N."/>
            <person name="Nakamura H."/>
            <person name="Mori M."/>
            <person name="Yoshida Y."/>
            <person name="Ohtoshi R."/>
            <person name="Malay A.D."/>
            <person name="Moran D.A.P."/>
            <person name="Tomita M."/>
            <person name="Numata K."/>
            <person name="Arakawa K."/>
        </authorList>
    </citation>
    <scope>NUCLEOTIDE SEQUENCE</scope>
</reference>
<dbReference type="Proteomes" id="UP000887116">
    <property type="component" value="Unassembled WGS sequence"/>
</dbReference>
<comment type="caution">
    <text evidence="1">The sequence shown here is derived from an EMBL/GenBank/DDBJ whole genome shotgun (WGS) entry which is preliminary data.</text>
</comment>
<organism evidence="1 2">
    <name type="scientific">Trichonephila clavata</name>
    <name type="common">Joro spider</name>
    <name type="synonym">Nephila clavata</name>
    <dbReference type="NCBI Taxonomy" id="2740835"/>
    <lineage>
        <taxon>Eukaryota</taxon>
        <taxon>Metazoa</taxon>
        <taxon>Ecdysozoa</taxon>
        <taxon>Arthropoda</taxon>
        <taxon>Chelicerata</taxon>
        <taxon>Arachnida</taxon>
        <taxon>Araneae</taxon>
        <taxon>Araneomorphae</taxon>
        <taxon>Entelegynae</taxon>
        <taxon>Araneoidea</taxon>
        <taxon>Nephilidae</taxon>
        <taxon>Trichonephila</taxon>
    </lineage>
</organism>
<proteinExistence type="predicted"/>
<dbReference type="AlphaFoldDB" id="A0A8X6LSX9"/>
<evidence type="ECO:0000313" key="1">
    <source>
        <dbReference type="EMBL" id="GFR18774.1"/>
    </source>
</evidence>
<sequence length="166" mass="18933">MKGFRDNFQVETQQLISSKKHGKTMDCVSMAPASSYFLTNKKYTRFADWRFVHKARLNLVPLNANKRGNLPAACLCRKCGKFDETLPHVINHCPSYSAAWQMRHNATLARIRAVVAYKGTVLSENQVVFSNRHRPDLVAQIDNSIYIDVTAPNPKPKQLYPIIQSR</sequence>
<gene>
    <name evidence="1" type="primary">AVEN_273485_1</name>
    <name evidence="1" type="ORF">TNCT_114971</name>
</gene>
<keyword evidence="2" id="KW-1185">Reference proteome</keyword>
<name>A0A8X6LSX9_TRICU</name>
<protein>
    <submittedName>
        <fullName evidence="1">Uncharacterized protein</fullName>
    </submittedName>
</protein>
<dbReference type="EMBL" id="BMAO01027663">
    <property type="protein sequence ID" value="GFR18774.1"/>
    <property type="molecule type" value="Genomic_DNA"/>
</dbReference>
<evidence type="ECO:0000313" key="2">
    <source>
        <dbReference type="Proteomes" id="UP000887116"/>
    </source>
</evidence>
<dbReference type="OrthoDB" id="6434464at2759"/>
<accession>A0A8X6LSX9</accession>